<dbReference type="InterPro" id="IPR006047">
    <property type="entry name" value="GH13_cat_dom"/>
</dbReference>
<keyword evidence="8" id="KW-0106">Calcium</keyword>
<dbReference type="Gene3D" id="2.40.30.140">
    <property type="match status" value="1"/>
</dbReference>
<dbReference type="SUPFAM" id="SSF51011">
    <property type="entry name" value="Glycosyl hydrolase domain"/>
    <property type="match status" value="1"/>
</dbReference>
<evidence type="ECO:0000313" key="10">
    <source>
        <dbReference type="EMBL" id="SES29939.1"/>
    </source>
</evidence>
<evidence type="ECO:0000313" key="11">
    <source>
        <dbReference type="Proteomes" id="UP000199318"/>
    </source>
</evidence>
<protein>
    <submittedName>
        <fullName evidence="10">Alpha-amylase</fullName>
    </submittedName>
</protein>
<keyword evidence="3 8" id="KW-0479">Metal-binding</keyword>
<keyword evidence="11" id="KW-1185">Reference proteome</keyword>
<evidence type="ECO:0000256" key="1">
    <source>
        <dbReference type="ARBA" id="ARBA00001913"/>
    </source>
</evidence>
<dbReference type="InterPro" id="IPR013780">
    <property type="entry name" value="Glyco_hydro_b"/>
</dbReference>
<dbReference type="Proteomes" id="UP000199318">
    <property type="component" value="Unassembled WGS sequence"/>
</dbReference>
<comment type="caution">
    <text evidence="10">The sequence shown here is derived from an EMBL/GenBank/DDBJ whole genome shotgun (WGS) entry which is preliminary data.</text>
</comment>
<dbReference type="NCBIfam" id="NF006969">
    <property type="entry name" value="PRK09441.1-2"/>
    <property type="match status" value="1"/>
</dbReference>
<evidence type="ECO:0000256" key="8">
    <source>
        <dbReference type="PIRSR" id="PIRSR001021-2"/>
    </source>
</evidence>
<dbReference type="SUPFAM" id="SSF51445">
    <property type="entry name" value="(Trans)glycosidases"/>
    <property type="match status" value="1"/>
</dbReference>
<keyword evidence="5" id="KW-0119">Carbohydrate metabolism</keyword>
<dbReference type="Pfam" id="PF09154">
    <property type="entry name" value="Alpha-amy_C_pro"/>
    <property type="match status" value="1"/>
</dbReference>
<dbReference type="GO" id="GO:0004553">
    <property type="term" value="F:hydrolase activity, hydrolyzing O-glycosyl compounds"/>
    <property type="evidence" value="ECO:0007669"/>
    <property type="project" value="InterPro"/>
</dbReference>
<dbReference type="CDD" id="cd11318">
    <property type="entry name" value="AmyAc_bac_fung_AmyA"/>
    <property type="match status" value="1"/>
</dbReference>
<evidence type="ECO:0000256" key="7">
    <source>
        <dbReference type="PIRSR" id="PIRSR001021-1"/>
    </source>
</evidence>
<accession>A0A1H9W836</accession>
<dbReference type="OrthoDB" id="9805159at2"/>
<dbReference type="AlphaFoldDB" id="A0A1H9W836"/>
<dbReference type="GO" id="GO:0005509">
    <property type="term" value="F:calcium ion binding"/>
    <property type="evidence" value="ECO:0007669"/>
    <property type="project" value="InterPro"/>
</dbReference>
<feature type="binding site" evidence="8">
    <location>
        <position position="196"/>
    </location>
    <ligand>
        <name>Ca(2+)</name>
        <dbReference type="ChEBI" id="CHEBI:29108"/>
        <label>1</label>
    </ligand>
</feature>
<evidence type="ECO:0000256" key="3">
    <source>
        <dbReference type="ARBA" id="ARBA00022723"/>
    </source>
</evidence>
<feature type="binding site" evidence="8">
    <location>
        <position position="237"/>
    </location>
    <ligand>
        <name>Ca(2+)</name>
        <dbReference type="ChEBI" id="CHEBI:29108"/>
        <label>1</label>
    </ligand>
</feature>
<evidence type="ECO:0000259" key="9">
    <source>
        <dbReference type="SMART" id="SM00642"/>
    </source>
</evidence>
<dbReference type="Gene3D" id="3.20.20.80">
    <property type="entry name" value="Glycosidases"/>
    <property type="match status" value="1"/>
</dbReference>
<feature type="domain" description="Glycosyl hydrolase family 13 catalytic" evidence="9">
    <location>
        <begin position="5"/>
        <end position="391"/>
    </location>
</feature>
<dbReference type="InterPro" id="IPR017853">
    <property type="entry name" value="GH"/>
</dbReference>
<dbReference type="PIRSF" id="PIRSF001021">
    <property type="entry name" value="Alph-amls_thrmst"/>
    <property type="match status" value="1"/>
</dbReference>
<dbReference type="PANTHER" id="PTHR43447">
    <property type="entry name" value="ALPHA-AMYLASE"/>
    <property type="match status" value="1"/>
</dbReference>
<dbReference type="EMBL" id="FOGV01000029">
    <property type="protein sequence ID" value="SES29939.1"/>
    <property type="molecule type" value="Genomic_DNA"/>
</dbReference>
<feature type="active site" description="Proton donor" evidence="7">
    <location>
        <position position="263"/>
    </location>
</feature>
<dbReference type="STRING" id="1464123.SAMN05444126_12911"/>
<evidence type="ECO:0000256" key="2">
    <source>
        <dbReference type="ARBA" id="ARBA00008061"/>
    </source>
</evidence>
<comment type="cofactor">
    <cofactor evidence="1">
        <name>Ca(2+)</name>
        <dbReference type="ChEBI" id="CHEBI:29108"/>
    </cofactor>
</comment>
<feature type="binding site" evidence="8">
    <location>
        <position position="104"/>
    </location>
    <ligand>
        <name>Ca(2+)</name>
        <dbReference type="ChEBI" id="CHEBI:29108"/>
        <label>1</label>
    </ligand>
</feature>
<keyword evidence="6" id="KW-0326">Glycosidase</keyword>
<organism evidence="10 11">
    <name type="scientific">Salisediminibacterium halotolerans</name>
    <dbReference type="NCBI Taxonomy" id="517425"/>
    <lineage>
        <taxon>Bacteria</taxon>
        <taxon>Bacillati</taxon>
        <taxon>Bacillota</taxon>
        <taxon>Bacilli</taxon>
        <taxon>Bacillales</taxon>
        <taxon>Bacillaceae</taxon>
        <taxon>Salisediminibacterium</taxon>
    </lineage>
</organism>
<dbReference type="RefSeq" id="WP_093074465.1">
    <property type="nucleotide sequence ID" value="NZ_FOGV01000029.1"/>
</dbReference>
<evidence type="ECO:0000256" key="4">
    <source>
        <dbReference type="ARBA" id="ARBA00022801"/>
    </source>
</evidence>
<dbReference type="Gene3D" id="2.60.40.1180">
    <property type="entry name" value="Golgi alpha-mannosidase II"/>
    <property type="match status" value="1"/>
</dbReference>
<gene>
    <name evidence="10" type="ORF">SAMN05444126_12911</name>
</gene>
<reference evidence="11" key="1">
    <citation type="submission" date="2016-10" db="EMBL/GenBank/DDBJ databases">
        <authorList>
            <person name="de Groot N.N."/>
        </authorList>
    </citation>
    <scope>NUCLEOTIDE SEQUENCE [LARGE SCALE GENOMIC DNA]</scope>
    <source>
        <strain evidence="11">10nlg</strain>
    </source>
</reference>
<evidence type="ECO:0000256" key="5">
    <source>
        <dbReference type="ARBA" id="ARBA00023277"/>
    </source>
</evidence>
<proteinExistence type="inferred from homology"/>
<dbReference type="NCBIfam" id="NF006968">
    <property type="entry name" value="PRK09441.1-1"/>
    <property type="match status" value="1"/>
</dbReference>
<sequence>MKKNHTMMQFFEWHIPEHGKHWEDLAILAPEFHSHGIDTVWIPPACKGITQDDNGYGVYDGYDLGEFNQKGGIRTKYGTKVELLQAIEICHYEGIQVLADVVMNHKAGAEKTEAFDVVEVDPNNRQEVISEPFEIDGWTKFDFPVRNGKHSNFRWNYRHFNGTDYDARRGRHGIYRICGENREWSENVDKEFGNYDYLMFANINYHIKAVYDEMMHWGKWFAETTRCNGYRLDAIKHINHDFIRDFVWQMREQFGDDFYFVGEFWNADFDAKQAFLNQVDYQIHLFDVGLHYRFFDAALQGKEFDLRTIFDGTLVEAHPLHAVTFVDNHDSQPGESLESWVGDWFKPLAYALILLREDGFPCVFYGDYIGIRGDDPIPSKKEQLDPLLDARAHLAYGEQIEYFDHPSTIGWVRRGTDEHSGSGCAVVLSNDQDGFKHMAVGVEHSGKTWVDVTGNHEGKITIDDNGEAEFPVRGGTVSVWGLDHSDRPVTLPFDDDQSS</sequence>
<dbReference type="InterPro" id="IPR015237">
    <property type="entry name" value="Alpha-amylase_C_pro"/>
</dbReference>
<dbReference type="SMART" id="SM00642">
    <property type="entry name" value="Aamy"/>
    <property type="match status" value="1"/>
</dbReference>
<evidence type="ECO:0000256" key="6">
    <source>
        <dbReference type="ARBA" id="ARBA00023295"/>
    </source>
</evidence>
<dbReference type="Pfam" id="PF00128">
    <property type="entry name" value="Alpha-amylase"/>
    <property type="match status" value="1"/>
</dbReference>
<feature type="active site" description="Nucleophile" evidence="7">
    <location>
        <position position="233"/>
    </location>
</feature>
<comment type="similarity">
    <text evidence="2">Belongs to the glycosyl hydrolase 13 family.</text>
</comment>
<keyword evidence="4" id="KW-0378">Hydrolase</keyword>
<dbReference type="InterPro" id="IPR013776">
    <property type="entry name" value="A-amylase_thermo"/>
</dbReference>
<dbReference type="GO" id="GO:0005975">
    <property type="term" value="P:carbohydrate metabolic process"/>
    <property type="evidence" value="ECO:0007669"/>
    <property type="project" value="InterPro"/>
</dbReference>
<name>A0A1H9W836_9BACI</name>